<evidence type="ECO:0000313" key="2">
    <source>
        <dbReference type="WBParaSite" id="TMUE_1000002778.1"/>
    </source>
</evidence>
<name>A0A5S6Q6H2_TRIMR</name>
<dbReference type="AlphaFoldDB" id="A0A5S6Q6H2"/>
<organism evidence="1 2">
    <name type="scientific">Trichuris muris</name>
    <name type="common">Mouse whipworm</name>
    <dbReference type="NCBI Taxonomy" id="70415"/>
    <lineage>
        <taxon>Eukaryota</taxon>
        <taxon>Metazoa</taxon>
        <taxon>Ecdysozoa</taxon>
        <taxon>Nematoda</taxon>
        <taxon>Enoplea</taxon>
        <taxon>Dorylaimia</taxon>
        <taxon>Trichinellida</taxon>
        <taxon>Trichuridae</taxon>
        <taxon>Trichuris</taxon>
    </lineage>
</organism>
<dbReference type="WBParaSite" id="TMUE_1000002778.1">
    <property type="protein sequence ID" value="TMUE_1000002778.1"/>
    <property type="gene ID" value="WBGene00302444"/>
</dbReference>
<dbReference type="Proteomes" id="UP000046395">
    <property type="component" value="Unassembled WGS sequence"/>
</dbReference>
<accession>A0A5S6Q6H2</accession>
<proteinExistence type="predicted"/>
<sequence>MGARITTFWSNLDLDLAVKTPQVTDEVCRGTMLQSTAFGNFHKVLATATEQSASHLRSVEDLPPLLLNSPESYQAVLSIKSYANSLLSGLEDCAMSLRLLQSDLSVVQLIEPANVKESDEIPEQPDFFEPYLGSVECEKKTMLSAFKTKKAFLSGNVQRLFRQYVRIYFHREMQ</sequence>
<evidence type="ECO:0000313" key="1">
    <source>
        <dbReference type="Proteomes" id="UP000046395"/>
    </source>
</evidence>
<reference evidence="2" key="1">
    <citation type="submission" date="2019-12" db="UniProtKB">
        <authorList>
            <consortium name="WormBaseParasite"/>
        </authorList>
    </citation>
    <scope>IDENTIFICATION</scope>
</reference>
<keyword evidence="1" id="KW-1185">Reference proteome</keyword>
<protein>
    <submittedName>
        <fullName evidence="2">Uncharacterized protein</fullName>
    </submittedName>
</protein>